<dbReference type="EMBL" id="BJTG01000011">
    <property type="protein sequence ID" value="GEJ59213.1"/>
    <property type="molecule type" value="Genomic_DNA"/>
</dbReference>
<dbReference type="InterPro" id="IPR036291">
    <property type="entry name" value="NAD(P)-bd_dom_sf"/>
</dbReference>
<dbReference type="AlphaFoldDB" id="A0A7I9VS05"/>
<dbReference type="InterPro" id="IPR001509">
    <property type="entry name" value="Epimerase_deHydtase"/>
</dbReference>
<dbReference type="Gene3D" id="3.40.50.720">
    <property type="entry name" value="NAD(P)-binding Rossmann-like Domain"/>
    <property type="match status" value="1"/>
</dbReference>
<evidence type="ECO:0000313" key="2">
    <source>
        <dbReference type="EMBL" id="GEJ59213.1"/>
    </source>
</evidence>
<gene>
    <name evidence="2" type="ORF">AMYX_39540</name>
</gene>
<dbReference type="GO" id="GO:0004029">
    <property type="term" value="F:aldehyde dehydrogenase (NAD+) activity"/>
    <property type="evidence" value="ECO:0007669"/>
    <property type="project" value="TreeGrafter"/>
</dbReference>
<evidence type="ECO:0000259" key="1">
    <source>
        <dbReference type="Pfam" id="PF01370"/>
    </source>
</evidence>
<dbReference type="Proteomes" id="UP000503640">
    <property type="component" value="Unassembled WGS sequence"/>
</dbReference>
<accession>A0A7I9VS05</accession>
<protein>
    <submittedName>
        <fullName evidence="2">Epimerase</fullName>
    </submittedName>
</protein>
<reference evidence="3" key="1">
    <citation type="journal article" date="2020" name="Appl. Environ. Microbiol.">
        <title>Diazotrophic Anaeromyxobacter Isolates from Soils.</title>
        <authorList>
            <person name="Masuda Y."/>
            <person name="Yamanaka H."/>
            <person name="Xu Z.X."/>
            <person name="Shiratori Y."/>
            <person name="Aono T."/>
            <person name="Amachi S."/>
            <person name="Senoo K."/>
            <person name="Itoh H."/>
        </authorList>
    </citation>
    <scope>NUCLEOTIDE SEQUENCE [LARGE SCALE GENOMIC DNA]</scope>
    <source>
        <strain evidence="3">R267</strain>
    </source>
</reference>
<name>A0A7I9VS05_9BACT</name>
<keyword evidence="3" id="KW-1185">Reference proteome</keyword>
<organism evidence="2 3">
    <name type="scientific">Anaeromyxobacter diazotrophicus</name>
    <dbReference type="NCBI Taxonomy" id="2590199"/>
    <lineage>
        <taxon>Bacteria</taxon>
        <taxon>Pseudomonadati</taxon>
        <taxon>Myxococcota</taxon>
        <taxon>Myxococcia</taxon>
        <taxon>Myxococcales</taxon>
        <taxon>Cystobacterineae</taxon>
        <taxon>Anaeromyxobacteraceae</taxon>
        <taxon>Anaeromyxobacter</taxon>
    </lineage>
</organism>
<dbReference type="RefSeq" id="WP_176068488.1">
    <property type="nucleotide sequence ID" value="NZ_BJTG01000011.1"/>
</dbReference>
<dbReference type="PANTHER" id="PTHR48079">
    <property type="entry name" value="PROTEIN YEEZ"/>
    <property type="match status" value="1"/>
</dbReference>
<sequence>MRVLVTGATGFIGGALTALLAARGDRVRALVRPSSRTEALSALGAELAQGDVGDPASLLAAVEGCDAVIHLAGAVKALRDRELFQANGEGTRHVVAACAASAARPRLVYVSSLAAAGPATAGRARVEDDPPAPVSRYGESKLLGERAVRLAAGKVAASIVRPPVVYGPGDKELMPQLLRMARLGLVVRAGFQQKTFSVVHVADLGQGILDVLDRGRPVGEAGGEGTYFFEDGADRSWDEIALAACDALGRRARVLALPEAVSAAAAAASSALAAVTRRASILSLDKLREMRQSAWTCSAARARAELGWSPRFPLPEGMADAVRWFQARGLA</sequence>
<dbReference type="InterPro" id="IPR051783">
    <property type="entry name" value="NAD(P)-dependent_oxidoreduct"/>
</dbReference>
<dbReference type="GO" id="GO:0005737">
    <property type="term" value="C:cytoplasm"/>
    <property type="evidence" value="ECO:0007669"/>
    <property type="project" value="TreeGrafter"/>
</dbReference>
<proteinExistence type="predicted"/>
<dbReference type="SUPFAM" id="SSF51735">
    <property type="entry name" value="NAD(P)-binding Rossmann-fold domains"/>
    <property type="match status" value="1"/>
</dbReference>
<dbReference type="Pfam" id="PF01370">
    <property type="entry name" value="Epimerase"/>
    <property type="match status" value="1"/>
</dbReference>
<evidence type="ECO:0000313" key="3">
    <source>
        <dbReference type="Proteomes" id="UP000503640"/>
    </source>
</evidence>
<comment type="caution">
    <text evidence="2">The sequence shown here is derived from an EMBL/GenBank/DDBJ whole genome shotgun (WGS) entry which is preliminary data.</text>
</comment>
<dbReference type="PANTHER" id="PTHR48079:SF6">
    <property type="entry name" value="NAD(P)-BINDING DOMAIN-CONTAINING PROTEIN-RELATED"/>
    <property type="match status" value="1"/>
</dbReference>
<feature type="domain" description="NAD-dependent epimerase/dehydratase" evidence="1">
    <location>
        <begin position="3"/>
        <end position="214"/>
    </location>
</feature>